<dbReference type="Proteomes" id="UP001548713">
    <property type="component" value="Unassembled WGS sequence"/>
</dbReference>
<organism evidence="2 3">
    <name type="scientific">Novosphingobium kalidii</name>
    <dbReference type="NCBI Taxonomy" id="3230299"/>
    <lineage>
        <taxon>Bacteria</taxon>
        <taxon>Pseudomonadati</taxon>
        <taxon>Pseudomonadota</taxon>
        <taxon>Alphaproteobacteria</taxon>
        <taxon>Sphingomonadales</taxon>
        <taxon>Sphingomonadaceae</taxon>
        <taxon>Novosphingobium</taxon>
    </lineage>
</organism>
<dbReference type="InterPro" id="IPR000073">
    <property type="entry name" value="AB_hydrolase_1"/>
</dbReference>
<dbReference type="GO" id="GO:0016787">
    <property type="term" value="F:hydrolase activity"/>
    <property type="evidence" value="ECO:0007669"/>
    <property type="project" value="UniProtKB-KW"/>
</dbReference>
<protein>
    <submittedName>
        <fullName evidence="2">Alpha/beta hydrolase</fullName>
    </submittedName>
</protein>
<dbReference type="PRINTS" id="PR00111">
    <property type="entry name" value="ABHYDROLASE"/>
</dbReference>
<evidence type="ECO:0000313" key="2">
    <source>
        <dbReference type="EMBL" id="MET1755747.1"/>
    </source>
</evidence>
<dbReference type="InterPro" id="IPR050266">
    <property type="entry name" value="AB_hydrolase_sf"/>
</dbReference>
<dbReference type="EMBL" id="JBEWLY010000013">
    <property type="protein sequence ID" value="MET1755747.1"/>
    <property type="molecule type" value="Genomic_DNA"/>
</dbReference>
<sequence>MAFYTMQGRTNYYISAGDGRPVLVLHGISNSGRAWAPQVPALMTAGYRAIVPDHAEHGASGTLSAPFGVKDMADDTEALIAQLSIDKFDLVGLSLGGMVALELALRHPQRVGRLIVVNSFDRTATPEFRAMAEGWARTFQQPHGPVLRLEQNWPSLVLPGFQETADGLRTRQVWHGVAASADGPSLAHVARGITNFDAADRIGGLAMPALFIAGELDRMSPPELSRALAERAPHGAYR</sequence>
<dbReference type="PANTHER" id="PTHR43798">
    <property type="entry name" value="MONOACYLGLYCEROL LIPASE"/>
    <property type="match status" value="1"/>
</dbReference>
<proteinExistence type="predicted"/>
<name>A0ABV2D1J7_9SPHN</name>
<accession>A0ABV2D1J7</accession>
<evidence type="ECO:0000259" key="1">
    <source>
        <dbReference type="Pfam" id="PF00561"/>
    </source>
</evidence>
<evidence type="ECO:0000313" key="3">
    <source>
        <dbReference type="Proteomes" id="UP001548713"/>
    </source>
</evidence>
<dbReference type="RefSeq" id="WP_353984189.1">
    <property type="nucleotide sequence ID" value="NZ_JBEWLY010000013.1"/>
</dbReference>
<dbReference type="InterPro" id="IPR000639">
    <property type="entry name" value="Epox_hydrolase-like"/>
</dbReference>
<keyword evidence="2" id="KW-0378">Hydrolase</keyword>
<dbReference type="InterPro" id="IPR029058">
    <property type="entry name" value="AB_hydrolase_fold"/>
</dbReference>
<comment type="caution">
    <text evidence="2">The sequence shown here is derived from an EMBL/GenBank/DDBJ whole genome shotgun (WGS) entry which is preliminary data.</text>
</comment>
<gene>
    <name evidence="2" type="ORF">ABVV53_09790</name>
</gene>
<feature type="domain" description="AB hydrolase-1" evidence="1">
    <location>
        <begin position="21"/>
        <end position="234"/>
    </location>
</feature>
<dbReference type="SUPFAM" id="SSF53474">
    <property type="entry name" value="alpha/beta-Hydrolases"/>
    <property type="match status" value="1"/>
</dbReference>
<dbReference type="Gene3D" id="3.40.50.1820">
    <property type="entry name" value="alpha/beta hydrolase"/>
    <property type="match status" value="1"/>
</dbReference>
<keyword evidence="3" id="KW-1185">Reference proteome</keyword>
<reference evidence="2 3" key="1">
    <citation type="submission" date="2024-07" db="EMBL/GenBank/DDBJ databases">
        <title>Novosphingobium kalidii RD2P27.</title>
        <authorList>
            <person name="Sun J.-Q."/>
        </authorList>
    </citation>
    <scope>NUCLEOTIDE SEQUENCE [LARGE SCALE GENOMIC DNA]</scope>
    <source>
        <strain evidence="2 3">RD2P27</strain>
    </source>
</reference>
<dbReference type="PRINTS" id="PR00412">
    <property type="entry name" value="EPOXHYDRLASE"/>
</dbReference>
<dbReference type="Pfam" id="PF00561">
    <property type="entry name" value="Abhydrolase_1"/>
    <property type="match status" value="1"/>
</dbReference>